<dbReference type="Gramene" id="Psat01G0574800-T1">
    <property type="protein sequence ID" value="KAI5448451.1"/>
    <property type="gene ID" value="KIW84_015748"/>
</dbReference>
<dbReference type="PROSITE" id="PS50076">
    <property type="entry name" value="DNAJ_2"/>
    <property type="match status" value="1"/>
</dbReference>
<dbReference type="InterPro" id="IPR036869">
    <property type="entry name" value="J_dom_sf"/>
</dbReference>
<dbReference type="Proteomes" id="UP001058974">
    <property type="component" value="Chromosome 1"/>
</dbReference>
<proteinExistence type="predicted"/>
<sequence length="106" mass="12530">MALQYHPDVCRDGLKKEESTKMFVQVNEAYKTLSNPKLKEEYDSELFGLGNLRTSKWMEQMVELNRNESLNRITKAVRLCLESLILLLLKFDALYECYYHYNPTTN</sequence>
<feature type="domain" description="J" evidence="1">
    <location>
        <begin position="1"/>
        <end position="46"/>
    </location>
</feature>
<dbReference type="InterPro" id="IPR001623">
    <property type="entry name" value="DnaJ_domain"/>
</dbReference>
<protein>
    <recommendedName>
        <fullName evidence="1">J domain-containing protein</fullName>
    </recommendedName>
</protein>
<dbReference type="SUPFAM" id="SSF46565">
    <property type="entry name" value="Chaperone J-domain"/>
    <property type="match status" value="1"/>
</dbReference>
<dbReference type="EMBL" id="JAMSHJ010000001">
    <property type="protein sequence ID" value="KAI5448451.1"/>
    <property type="molecule type" value="Genomic_DNA"/>
</dbReference>
<comment type="caution">
    <text evidence="2">The sequence shown here is derived from an EMBL/GenBank/DDBJ whole genome shotgun (WGS) entry which is preliminary data.</text>
</comment>
<accession>A0A9D5BRT3</accession>
<dbReference type="AlphaFoldDB" id="A0A9D5BRT3"/>
<dbReference type="Pfam" id="PF00226">
    <property type="entry name" value="DnaJ"/>
    <property type="match status" value="1"/>
</dbReference>
<dbReference type="GO" id="GO:0009507">
    <property type="term" value="C:chloroplast"/>
    <property type="evidence" value="ECO:0007669"/>
    <property type="project" value="TreeGrafter"/>
</dbReference>
<keyword evidence="3" id="KW-1185">Reference proteome</keyword>
<evidence type="ECO:0000313" key="2">
    <source>
        <dbReference type="EMBL" id="KAI5448451.1"/>
    </source>
</evidence>
<dbReference type="CDD" id="cd06257">
    <property type="entry name" value="DnaJ"/>
    <property type="match status" value="1"/>
</dbReference>
<dbReference type="PANTHER" id="PTHR45090:SF8">
    <property type="entry name" value="J DOMAIN-CONTAINING PROTEIN"/>
    <property type="match status" value="1"/>
</dbReference>
<evidence type="ECO:0000313" key="3">
    <source>
        <dbReference type="Proteomes" id="UP001058974"/>
    </source>
</evidence>
<reference evidence="2 3" key="1">
    <citation type="journal article" date="2022" name="Nat. Genet.">
        <title>Improved pea reference genome and pan-genome highlight genomic features and evolutionary characteristics.</title>
        <authorList>
            <person name="Yang T."/>
            <person name="Liu R."/>
            <person name="Luo Y."/>
            <person name="Hu S."/>
            <person name="Wang D."/>
            <person name="Wang C."/>
            <person name="Pandey M.K."/>
            <person name="Ge S."/>
            <person name="Xu Q."/>
            <person name="Li N."/>
            <person name="Li G."/>
            <person name="Huang Y."/>
            <person name="Saxena R.K."/>
            <person name="Ji Y."/>
            <person name="Li M."/>
            <person name="Yan X."/>
            <person name="He Y."/>
            <person name="Liu Y."/>
            <person name="Wang X."/>
            <person name="Xiang C."/>
            <person name="Varshney R.K."/>
            <person name="Ding H."/>
            <person name="Gao S."/>
            <person name="Zong X."/>
        </authorList>
    </citation>
    <scope>NUCLEOTIDE SEQUENCE [LARGE SCALE GENOMIC DNA]</scope>
    <source>
        <strain evidence="2 3">cv. Zhongwan 6</strain>
    </source>
</reference>
<evidence type="ECO:0000259" key="1">
    <source>
        <dbReference type="PROSITE" id="PS50076"/>
    </source>
</evidence>
<name>A0A9D5BRT3_PEA</name>
<dbReference type="PANTHER" id="PTHR45090">
    <property type="entry name" value="CHAPERONE PROTEIN DNAJ 20 CHLOROPLASTIC"/>
    <property type="match status" value="1"/>
</dbReference>
<gene>
    <name evidence="2" type="ORF">KIW84_015748</name>
</gene>
<dbReference type="InterPro" id="IPR053232">
    <property type="entry name" value="DnaJ_C/III_chloroplastic"/>
</dbReference>
<dbReference type="Gene3D" id="1.10.287.110">
    <property type="entry name" value="DnaJ domain"/>
    <property type="match status" value="1"/>
</dbReference>
<organism evidence="2 3">
    <name type="scientific">Pisum sativum</name>
    <name type="common">Garden pea</name>
    <name type="synonym">Lathyrus oleraceus</name>
    <dbReference type="NCBI Taxonomy" id="3888"/>
    <lineage>
        <taxon>Eukaryota</taxon>
        <taxon>Viridiplantae</taxon>
        <taxon>Streptophyta</taxon>
        <taxon>Embryophyta</taxon>
        <taxon>Tracheophyta</taxon>
        <taxon>Spermatophyta</taxon>
        <taxon>Magnoliopsida</taxon>
        <taxon>eudicotyledons</taxon>
        <taxon>Gunneridae</taxon>
        <taxon>Pentapetalae</taxon>
        <taxon>rosids</taxon>
        <taxon>fabids</taxon>
        <taxon>Fabales</taxon>
        <taxon>Fabaceae</taxon>
        <taxon>Papilionoideae</taxon>
        <taxon>50 kb inversion clade</taxon>
        <taxon>NPAAA clade</taxon>
        <taxon>Hologalegina</taxon>
        <taxon>IRL clade</taxon>
        <taxon>Fabeae</taxon>
        <taxon>Lathyrus</taxon>
    </lineage>
</organism>